<keyword evidence="4" id="KW-1185">Reference proteome</keyword>
<evidence type="ECO:0000313" key="4">
    <source>
        <dbReference type="Proteomes" id="UP001627154"/>
    </source>
</evidence>
<dbReference type="PROSITE" id="PS50878">
    <property type="entry name" value="RT_POL"/>
    <property type="match status" value="1"/>
</dbReference>
<dbReference type="CDD" id="cd01647">
    <property type="entry name" value="RT_LTR"/>
    <property type="match status" value="1"/>
</dbReference>
<evidence type="ECO:0000259" key="2">
    <source>
        <dbReference type="PROSITE" id="PS50878"/>
    </source>
</evidence>
<dbReference type="FunFam" id="3.30.70.270:FF:000020">
    <property type="entry name" value="Transposon Tf2-6 polyprotein-like Protein"/>
    <property type="match status" value="1"/>
</dbReference>
<dbReference type="Proteomes" id="UP001627154">
    <property type="component" value="Unassembled WGS sequence"/>
</dbReference>
<evidence type="ECO:0000313" key="3">
    <source>
        <dbReference type="EMBL" id="KAL3398413.1"/>
    </source>
</evidence>
<sequence length="239" mass="27375">MGLKNAPATFQRLIDQVLRGLQNVEMLVYLDDIIVYAKDLREHDSKVRRLFDCLREARLNLEPEKVHFLRKEVGFLGHIVSQRGMEMDPKKIEVMTNFPQPKTVRNVRQFLGMAGYYRRFIQGFSKIAKPLHDMTKKGVKFKWTPKQETSFQTLKTCLTTAPILIFPDFSKPFTLTTDSSDLPIGAVLSQERDGFDNPIGYLSRVLNKAEVNYSTTEKGSLAALYAIPSWSNLHLSCRS</sequence>
<dbReference type="AlphaFoldDB" id="A0ABD2X0A8"/>
<dbReference type="Pfam" id="PF00078">
    <property type="entry name" value="RVT_1"/>
    <property type="match status" value="1"/>
</dbReference>
<comment type="caution">
    <text evidence="3">The sequence shown here is derived from an EMBL/GenBank/DDBJ whole genome shotgun (WGS) entry which is preliminary data.</text>
</comment>
<gene>
    <name evidence="3" type="ORF">TKK_007576</name>
</gene>
<feature type="domain" description="Reverse transcriptase" evidence="2">
    <location>
        <begin position="1"/>
        <end position="80"/>
    </location>
</feature>
<dbReference type="PANTHER" id="PTHR33064">
    <property type="entry name" value="POL PROTEIN"/>
    <property type="match status" value="1"/>
</dbReference>
<dbReference type="FunFam" id="3.30.70.270:FF:000003">
    <property type="entry name" value="Transposon Ty3-G Gag-Pol polyprotein"/>
    <property type="match status" value="1"/>
</dbReference>
<protein>
    <recommendedName>
        <fullName evidence="1">RNA-directed DNA polymerase</fullName>
        <ecNumber evidence="1">2.7.7.49</ecNumber>
    </recommendedName>
</protein>
<dbReference type="Pfam" id="PF17919">
    <property type="entry name" value="RT_RNaseH_2"/>
    <property type="match status" value="1"/>
</dbReference>
<dbReference type="InterPro" id="IPR043128">
    <property type="entry name" value="Rev_trsase/Diguanyl_cyclase"/>
</dbReference>
<accession>A0ABD2X0A8</accession>
<dbReference type="EMBL" id="JBJJXI010000059">
    <property type="protein sequence ID" value="KAL3398413.1"/>
    <property type="molecule type" value="Genomic_DNA"/>
</dbReference>
<dbReference type="PANTHER" id="PTHR33064:SF39">
    <property type="match status" value="1"/>
</dbReference>
<dbReference type="InterPro" id="IPR000477">
    <property type="entry name" value="RT_dom"/>
</dbReference>
<organism evidence="3 4">
    <name type="scientific">Trichogramma kaykai</name>
    <dbReference type="NCBI Taxonomy" id="54128"/>
    <lineage>
        <taxon>Eukaryota</taxon>
        <taxon>Metazoa</taxon>
        <taxon>Ecdysozoa</taxon>
        <taxon>Arthropoda</taxon>
        <taxon>Hexapoda</taxon>
        <taxon>Insecta</taxon>
        <taxon>Pterygota</taxon>
        <taxon>Neoptera</taxon>
        <taxon>Endopterygota</taxon>
        <taxon>Hymenoptera</taxon>
        <taxon>Apocrita</taxon>
        <taxon>Proctotrupomorpha</taxon>
        <taxon>Chalcidoidea</taxon>
        <taxon>Trichogrammatidae</taxon>
        <taxon>Trichogramma</taxon>
    </lineage>
</organism>
<dbReference type="GO" id="GO:0003964">
    <property type="term" value="F:RNA-directed DNA polymerase activity"/>
    <property type="evidence" value="ECO:0007669"/>
    <property type="project" value="UniProtKB-EC"/>
</dbReference>
<dbReference type="InterPro" id="IPR041577">
    <property type="entry name" value="RT_RNaseH_2"/>
</dbReference>
<dbReference type="InterPro" id="IPR043502">
    <property type="entry name" value="DNA/RNA_pol_sf"/>
</dbReference>
<dbReference type="Gene3D" id="3.30.70.270">
    <property type="match status" value="2"/>
</dbReference>
<proteinExistence type="predicted"/>
<dbReference type="SUPFAM" id="SSF56672">
    <property type="entry name" value="DNA/RNA polymerases"/>
    <property type="match status" value="1"/>
</dbReference>
<dbReference type="InterPro" id="IPR051320">
    <property type="entry name" value="Viral_Replic_Matur_Polypro"/>
</dbReference>
<dbReference type="EC" id="2.7.7.49" evidence="1"/>
<reference evidence="3 4" key="1">
    <citation type="journal article" date="2024" name="bioRxiv">
        <title>A reference genome for Trichogramma kaykai: A tiny desert-dwelling parasitoid wasp with competing sex-ratio distorters.</title>
        <authorList>
            <person name="Culotta J."/>
            <person name="Lindsey A.R."/>
        </authorList>
    </citation>
    <scope>NUCLEOTIDE SEQUENCE [LARGE SCALE GENOMIC DNA]</scope>
    <source>
        <strain evidence="3 4">KSX58</strain>
    </source>
</reference>
<name>A0ABD2X0A8_9HYME</name>
<dbReference type="Gene3D" id="3.10.20.370">
    <property type="match status" value="1"/>
</dbReference>
<evidence type="ECO:0000256" key="1">
    <source>
        <dbReference type="ARBA" id="ARBA00012493"/>
    </source>
</evidence>